<keyword evidence="1" id="KW-0732">Signal</keyword>
<organism evidence="3 4">
    <name type="scientific">Orchesella dallaii</name>
    <dbReference type="NCBI Taxonomy" id="48710"/>
    <lineage>
        <taxon>Eukaryota</taxon>
        <taxon>Metazoa</taxon>
        <taxon>Ecdysozoa</taxon>
        <taxon>Arthropoda</taxon>
        <taxon>Hexapoda</taxon>
        <taxon>Collembola</taxon>
        <taxon>Entomobryomorpha</taxon>
        <taxon>Entomobryoidea</taxon>
        <taxon>Orchesellidae</taxon>
        <taxon>Orchesellinae</taxon>
        <taxon>Orchesella</taxon>
    </lineage>
</organism>
<dbReference type="InterPro" id="IPR035940">
    <property type="entry name" value="CAP_sf"/>
</dbReference>
<gene>
    <name evidence="3" type="ORF">ODALV1_LOCUS997</name>
</gene>
<comment type="caution">
    <text evidence="3">The sequence shown here is derived from an EMBL/GenBank/DDBJ whole genome shotgun (WGS) entry which is preliminary data.</text>
</comment>
<dbReference type="InterPro" id="IPR002413">
    <property type="entry name" value="V5_allergen-like"/>
</dbReference>
<dbReference type="SUPFAM" id="SSF55797">
    <property type="entry name" value="PR-1-like"/>
    <property type="match status" value="1"/>
</dbReference>
<protein>
    <recommendedName>
        <fullName evidence="2">SCP domain-containing protein</fullName>
    </recommendedName>
</protein>
<name>A0ABP1PKF5_9HEXA</name>
<sequence length="278" mass="32270">MMCRSQFERVSLFVVIITFILLAQQTDAWRHDRRPRVFGNRMPKSMLVTTSKKVQEKIVAAHNLFRANVKPSASNMLEMSWHAGAAKKAQRWAEQCQMLTHDNATDRWTEFYGPCGQNIFVATHKVPWFFAIKMWYLEYKNFTYGSSRNDLGVVGHYTQMVWAATHKVGCGYAQCKTSRGKPYFNYICNYCPIGNYIEHLGRPYNKGPSCGECPDHCSAETNLCTNACPFSDLWVNCHELNTEWHEWLCKDKSKEGLRRRKHCRATCHCKNKILPNYS</sequence>
<dbReference type="Gene3D" id="3.40.33.10">
    <property type="entry name" value="CAP"/>
    <property type="match status" value="1"/>
</dbReference>
<evidence type="ECO:0000313" key="3">
    <source>
        <dbReference type="EMBL" id="CAL8069934.1"/>
    </source>
</evidence>
<dbReference type="InterPro" id="IPR014044">
    <property type="entry name" value="CAP_dom"/>
</dbReference>
<evidence type="ECO:0000259" key="2">
    <source>
        <dbReference type="SMART" id="SM00198"/>
    </source>
</evidence>
<dbReference type="SUPFAM" id="SSF57546">
    <property type="entry name" value="Crisp domain-like"/>
    <property type="match status" value="1"/>
</dbReference>
<dbReference type="PANTHER" id="PTHR10334">
    <property type="entry name" value="CYSTEINE-RICH SECRETORY PROTEIN-RELATED"/>
    <property type="match status" value="1"/>
</dbReference>
<dbReference type="PRINTS" id="PR00837">
    <property type="entry name" value="V5TPXLIKE"/>
</dbReference>
<dbReference type="InterPro" id="IPR013871">
    <property type="entry name" value="Cysteine_rich_secretory"/>
</dbReference>
<dbReference type="Pfam" id="PF00188">
    <property type="entry name" value="CAP"/>
    <property type="match status" value="1"/>
</dbReference>
<dbReference type="PRINTS" id="PR00838">
    <property type="entry name" value="V5ALLERGEN"/>
</dbReference>
<feature type="domain" description="SCP" evidence="2">
    <location>
        <begin position="53"/>
        <end position="198"/>
    </location>
</feature>
<evidence type="ECO:0000256" key="1">
    <source>
        <dbReference type="SAM" id="SignalP"/>
    </source>
</evidence>
<keyword evidence="4" id="KW-1185">Reference proteome</keyword>
<evidence type="ECO:0000313" key="4">
    <source>
        <dbReference type="Proteomes" id="UP001642540"/>
    </source>
</evidence>
<dbReference type="PROSITE" id="PS01009">
    <property type="entry name" value="CRISP_1"/>
    <property type="match status" value="1"/>
</dbReference>
<dbReference type="EMBL" id="CAXLJM020000004">
    <property type="protein sequence ID" value="CAL8069934.1"/>
    <property type="molecule type" value="Genomic_DNA"/>
</dbReference>
<dbReference type="InterPro" id="IPR042076">
    <property type="entry name" value="Crisp-like_dom"/>
</dbReference>
<accession>A0ABP1PKF5</accession>
<dbReference type="InterPro" id="IPR001283">
    <property type="entry name" value="CRISP-related"/>
</dbReference>
<proteinExistence type="predicted"/>
<dbReference type="Pfam" id="PF08562">
    <property type="entry name" value="Crisp"/>
    <property type="match status" value="1"/>
</dbReference>
<dbReference type="Gene3D" id="1.10.10.740">
    <property type="entry name" value="Crisp domain"/>
    <property type="match status" value="1"/>
</dbReference>
<dbReference type="Proteomes" id="UP001642540">
    <property type="component" value="Unassembled WGS sequence"/>
</dbReference>
<dbReference type="InterPro" id="IPR018244">
    <property type="entry name" value="Allrgn_V5/Tpx1_CS"/>
</dbReference>
<feature type="signal peptide" evidence="1">
    <location>
        <begin position="1"/>
        <end position="28"/>
    </location>
</feature>
<reference evidence="3 4" key="1">
    <citation type="submission" date="2024-08" db="EMBL/GenBank/DDBJ databases">
        <authorList>
            <person name="Cucini C."/>
            <person name="Frati F."/>
        </authorList>
    </citation>
    <scope>NUCLEOTIDE SEQUENCE [LARGE SCALE GENOMIC DNA]</scope>
</reference>
<feature type="chain" id="PRO_5046889631" description="SCP domain-containing protein" evidence="1">
    <location>
        <begin position="29"/>
        <end position="278"/>
    </location>
</feature>
<dbReference type="SMART" id="SM00198">
    <property type="entry name" value="SCP"/>
    <property type="match status" value="1"/>
</dbReference>